<proteinExistence type="inferred from homology"/>
<dbReference type="GO" id="GO:0004725">
    <property type="term" value="F:protein tyrosine phosphatase activity"/>
    <property type="evidence" value="ECO:0007669"/>
    <property type="project" value="UniProtKB-EC"/>
</dbReference>
<dbReference type="PANTHER" id="PTHR19134:SF561">
    <property type="entry name" value="PROTEIN TYROSINE PHOSPHATASE 36E, ISOFORM A"/>
    <property type="match status" value="1"/>
</dbReference>
<dbReference type="InterPro" id="IPR003595">
    <property type="entry name" value="Tyr_Pase_cat"/>
</dbReference>
<dbReference type="InterPro" id="IPR016130">
    <property type="entry name" value="Tyr_Pase_AS"/>
</dbReference>
<evidence type="ECO:0000256" key="2">
    <source>
        <dbReference type="ARBA" id="ARBA00013064"/>
    </source>
</evidence>
<dbReference type="Pfam" id="PF00102">
    <property type="entry name" value="Y_phosphatase"/>
    <property type="match status" value="1"/>
</dbReference>
<dbReference type="CDD" id="cd18533">
    <property type="entry name" value="PTP_fungal"/>
    <property type="match status" value="1"/>
</dbReference>
<feature type="compositionally biased region" description="Low complexity" evidence="3">
    <location>
        <begin position="70"/>
        <end position="90"/>
    </location>
</feature>
<evidence type="ECO:0000256" key="3">
    <source>
        <dbReference type="SAM" id="MobiDB-lite"/>
    </source>
</evidence>
<dbReference type="Pfam" id="PF00581">
    <property type="entry name" value="Rhodanese"/>
    <property type="match status" value="1"/>
</dbReference>
<sequence>MSATATAIPSPQSPWPPILHTTASTTPIDLPQTTPPSVGQLGHSALSCSLSASPSSSTQRGYFNLFVGTSNTNSSTPSSSTSRGRIPSTSLENRPSSVRFTAHESITPDVIPRQMSSSGLGNKLQTSREITRQNDHFSGSEFVPADAFHKLPDISEQAINREYFNHVFNISQGDHQNMIGASGHAAFNLKKPPAPLPQHIASPLLNGLASDPHRATAILPKRQLEAKHIQRTESMPASMTQDGVSFISGRLCANLLKTSLESTLFIDVRPYPQYLKSRIRGALNLCVPTTLLKRSTFSLKKLEETLSGNDDKKTFAKWKRSARIIAYDTSCTHLKDSLSLISILKKFKNEGFQGDTFILHGGFSRFATDFPDCTEKEAVNDSHKSTAASNRLSLSLPKPTVIGGCPMPTKLNCPVNPFFSHIRQNIELSNGVGQIPISIPDSMSGHERQQLPVWLRDIITDNGKLASERFFEIEKAEQNRMREAYTGKLPSSPAKPNSAIAGFRIAGIEKGTKNRYKDIYPFDHTRVRLKQDSHDGCDYVNASFIKASRSNRQYIATQAPIPSTFTDFWRLIWEQDVRAIVMLTAELEGFHVKCHPYWKDGHYGQLKIEQIGQTLIPLESNLNGDPTYVAEPKSTNDAADGFPGLSTSDKKDPLVAVVRRLRLTTMEHSDCSIREVVQIQFSGWPDFGKPTKPAHLLKLMEICNDIFEETNADGPVAANSEPVPPCQRKIVVHCSAGCGRTGTFCTIDSVIDMLKHQRVGRQKPDQWTESSQWIYRDDIDLVAETVEEFRHQRLSMVQTLQQFVLCYESILEWISCHEMRR</sequence>
<dbReference type="PRINTS" id="PR00700">
    <property type="entry name" value="PRTYPHPHTASE"/>
</dbReference>
<comment type="similarity">
    <text evidence="1">Belongs to the protein-tyrosine phosphatase family. Non-receptor class subfamily.</text>
</comment>
<dbReference type="AlphaFoldDB" id="A0A168DX53"/>
<feature type="domain" description="Tyrosine-protein phosphatase" evidence="4">
    <location>
        <begin position="513"/>
        <end position="813"/>
    </location>
</feature>
<evidence type="ECO:0000313" key="8">
    <source>
        <dbReference type="Proteomes" id="UP000242877"/>
    </source>
</evidence>
<comment type="caution">
    <text evidence="7">The sequence shown here is derived from an EMBL/GenBank/DDBJ whole genome shotgun (WGS) entry which is preliminary data.</text>
</comment>
<keyword evidence="8" id="KW-1185">Reference proteome</keyword>
<dbReference type="PROSITE" id="PS50055">
    <property type="entry name" value="TYR_PHOSPHATASE_PTP"/>
    <property type="match status" value="1"/>
</dbReference>
<evidence type="ECO:0000313" key="7">
    <source>
        <dbReference type="EMBL" id="KZZ98213.1"/>
    </source>
</evidence>
<feature type="domain" description="Rhodanese" evidence="6">
    <location>
        <begin position="259"/>
        <end position="375"/>
    </location>
</feature>
<dbReference type="PROSITE" id="PS50206">
    <property type="entry name" value="RHODANESE_3"/>
    <property type="match status" value="1"/>
</dbReference>
<dbReference type="Proteomes" id="UP000242877">
    <property type="component" value="Unassembled WGS sequence"/>
</dbReference>
<dbReference type="SUPFAM" id="SSF52821">
    <property type="entry name" value="Rhodanese/Cell cycle control phosphatase"/>
    <property type="match status" value="1"/>
</dbReference>
<dbReference type="InterPro" id="IPR001763">
    <property type="entry name" value="Rhodanese-like_dom"/>
</dbReference>
<feature type="region of interest" description="Disordered" evidence="3">
    <location>
        <begin position="1"/>
        <end position="41"/>
    </location>
</feature>
<evidence type="ECO:0000259" key="5">
    <source>
        <dbReference type="PROSITE" id="PS50056"/>
    </source>
</evidence>
<dbReference type="EC" id="3.1.3.48" evidence="2"/>
<protein>
    <recommendedName>
        <fullName evidence="2">protein-tyrosine-phosphatase</fullName>
        <ecNumber evidence="2">3.1.3.48</ecNumber>
    </recommendedName>
</protein>
<accession>A0A168DX53</accession>
<dbReference type="InterPro" id="IPR000242">
    <property type="entry name" value="PTP_cat"/>
</dbReference>
<evidence type="ECO:0000259" key="6">
    <source>
        <dbReference type="PROSITE" id="PS50206"/>
    </source>
</evidence>
<dbReference type="Gene3D" id="3.90.190.10">
    <property type="entry name" value="Protein tyrosine phosphatase superfamily"/>
    <property type="match status" value="1"/>
</dbReference>
<evidence type="ECO:0000259" key="4">
    <source>
        <dbReference type="PROSITE" id="PS50055"/>
    </source>
</evidence>
<dbReference type="SUPFAM" id="SSF52799">
    <property type="entry name" value="(Phosphotyrosine protein) phosphatases II"/>
    <property type="match status" value="1"/>
</dbReference>
<dbReference type="InterPro" id="IPR036873">
    <property type="entry name" value="Rhodanese-like_dom_sf"/>
</dbReference>
<feature type="domain" description="Tyrosine specific protein phosphatases" evidence="5">
    <location>
        <begin position="697"/>
        <end position="804"/>
    </location>
</feature>
<gene>
    <name evidence="7" type="ORF">AAP_00474</name>
</gene>
<dbReference type="CDD" id="cd01446">
    <property type="entry name" value="DSP_MapKP"/>
    <property type="match status" value="1"/>
</dbReference>
<dbReference type="InterPro" id="IPR000387">
    <property type="entry name" value="Tyr_Pase_dom"/>
</dbReference>
<feature type="region of interest" description="Disordered" evidence="3">
    <location>
        <begin position="70"/>
        <end position="100"/>
    </location>
</feature>
<name>A0A168DX53_9EURO</name>
<dbReference type="PROSITE" id="PS50056">
    <property type="entry name" value="TYR_PHOSPHATASE_2"/>
    <property type="match status" value="1"/>
</dbReference>
<dbReference type="InterPro" id="IPR029021">
    <property type="entry name" value="Prot-tyrosine_phosphatase-like"/>
</dbReference>
<feature type="compositionally biased region" description="Polar residues" evidence="3">
    <location>
        <begin position="21"/>
        <end position="37"/>
    </location>
</feature>
<feature type="compositionally biased region" description="Polar residues" evidence="3">
    <location>
        <begin position="1"/>
        <end position="10"/>
    </location>
</feature>
<dbReference type="SMART" id="SM00404">
    <property type="entry name" value="PTPc_motif"/>
    <property type="match status" value="1"/>
</dbReference>
<dbReference type="SMART" id="SM00194">
    <property type="entry name" value="PTPc"/>
    <property type="match status" value="1"/>
</dbReference>
<dbReference type="OrthoDB" id="6058203at2759"/>
<evidence type="ECO:0000256" key="1">
    <source>
        <dbReference type="ARBA" id="ARBA00009649"/>
    </source>
</evidence>
<reference evidence="7 8" key="1">
    <citation type="journal article" date="2016" name="Genome Biol. Evol.">
        <title>Divergent and convergent evolution of fungal pathogenicity.</title>
        <authorList>
            <person name="Shang Y."/>
            <person name="Xiao G."/>
            <person name="Zheng P."/>
            <person name="Cen K."/>
            <person name="Zhan S."/>
            <person name="Wang C."/>
        </authorList>
    </citation>
    <scope>NUCLEOTIDE SEQUENCE [LARGE SCALE GENOMIC DNA]</scope>
    <source>
        <strain evidence="7 8">ARSEF 7405</strain>
    </source>
</reference>
<dbReference type="PROSITE" id="PS00383">
    <property type="entry name" value="TYR_PHOSPHATASE_1"/>
    <property type="match status" value="1"/>
</dbReference>
<dbReference type="PANTHER" id="PTHR19134">
    <property type="entry name" value="RECEPTOR-TYPE TYROSINE-PROTEIN PHOSPHATASE"/>
    <property type="match status" value="1"/>
</dbReference>
<dbReference type="EMBL" id="AZGZ01000001">
    <property type="protein sequence ID" value="KZZ98213.1"/>
    <property type="molecule type" value="Genomic_DNA"/>
</dbReference>
<dbReference type="VEuPathDB" id="FungiDB:AAP_00474"/>
<organism evidence="7 8">
    <name type="scientific">Ascosphaera apis ARSEF 7405</name>
    <dbReference type="NCBI Taxonomy" id="392613"/>
    <lineage>
        <taxon>Eukaryota</taxon>
        <taxon>Fungi</taxon>
        <taxon>Dikarya</taxon>
        <taxon>Ascomycota</taxon>
        <taxon>Pezizomycotina</taxon>
        <taxon>Eurotiomycetes</taxon>
        <taxon>Eurotiomycetidae</taxon>
        <taxon>Onygenales</taxon>
        <taxon>Ascosphaeraceae</taxon>
        <taxon>Ascosphaera</taxon>
    </lineage>
</organism>
<dbReference type="SMART" id="SM00450">
    <property type="entry name" value="RHOD"/>
    <property type="match status" value="1"/>
</dbReference>
<dbReference type="InterPro" id="IPR050348">
    <property type="entry name" value="Protein-Tyr_Phosphatase"/>
</dbReference>
<dbReference type="Gene3D" id="3.40.250.10">
    <property type="entry name" value="Rhodanese-like domain"/>
    <property type="match status" value="1"/>
</dbReference>